<dbReference type="Gene3D" id="3.30.360.10">
    <property type="entry name" value="Dihydrodipicolinate Reductase, domain 2"/>
    <property type="match status" value="1"/>
</dbReference>
<dbReference type="Pfam" id="PF01408">
    <property type="entry name" value="GFO_IDH_MocA"/>
    <property type="match status" value="1"/>
</dbReference>
<feature type="domain" description="GFO/IDH/MocA-like oxidoreductase" evidence="5">
    <location>
        <begin position="132"/>
        <end position="247"/>
    </location>
</feature>
<proteinExistence type="inferred from homology"/>
<dbReference type="PANTHER" id="PTHR22604:SF105">
    <property type="entry name" value="TRANS-1,2-DIHYDROBENZENE-1,2-DIOL DEHYDROGENASE"/>
    <property type="match status" value="1"/>
</dbReference>
<organism evidence="6 7">
    <name type="scientific">Paraglaciecola algarum</name>
    <dbReference type="NCBI Taxonomy" id="3050085"/>
    <lineage>
        <taxon>Bacteria</taxon>
        <taxon>Pseudomonadati</taxon>
        <taxon>Pseudomonadota</taxon>
        <taxon>Gammaproteobacteria</taxon>
        <taxon>Alteromonadales</taxon>
        <taxon>Alteromonadaceae</taxon>
        <taxon>Paraglaciecola</taxon>
    </lineage>
</organism>
<evidence type="ECO:0000256" key="3">
    <source>
        <dbReference type="ARBA" id="ARBA00023002"/>
    </source>
</evidence>
<evidence type="ECO:0000313" key="6">
    <source>
        <dbReference type="EMBL" id="MCF2948233.1"/>
    </source>
</evidence>
<feature type="domain" description="Gfo/Idh/MocA-like oxidoreductase N-terminal" evidence="4">
    <location>
        <begin position="4"/>
        <end position="120"/>
    </location>
</feature>
<reference evidence="6 7" key="1">
    <citation type="submission" date="2022-01" db="EMBL/GenBank/DDBJ databases">
        <title>Paraglaciecola sp. G1-23.</title>
        <authorList>
            <person name="Jin M.S."/>
            <person name="Han D.M."/>
            <person name="Kim H.M."/>
            <person name="Jeon C.O."/>
        </authorList>
    </citation>
    <scope>NUCLEOTIDE SEQUENCE [LARGE SCALE GENOMIC DNA]</scope>
    <source>
        <strain evidence="6 7">G1-23</strain>
    </source>
</reference>
<evidence type="ECO:0000259" key="5">
    <source>
        <dbReference type="Pfam" id="PF22725"/>
    </source>
</evidence>
<dbReference type="SUPFAM" id="SSF51735">
    <property type="entry name" value="NAD(P)-binding Rossmann-fold domains"/>
    <property type="match status" value="1"/>
</dbReference>
<dbReference type="InterPro" id="IPR055170">
    <property type="entry name" value="GFO_IDH_MocA-like_dom"/>
</dbReference>
<comment type="similarity">
    <text evidence="1">Belongs to the Gfo/Idh/MocA family.</text>
</comment>
<dbReference type="EMBL" id="JAKGAS010000004">
    <property type="protein sequence ID" value="MCF2948233.1"/>
    <property type="molecule type" value="Genomic_DNA"/>
</dbReference>
<sequence length="331" mass="36622">MKIINWGIVGPGNIANTFAKAMQQSKRARLAAVASRSAERGQAFAKEYDIPAVYDNYQALAEDPKIDVIYIATPHSFHYPQAKLCLEAGKNVLLEKPSTINAKQIQILTELAKQQNVFFQEAIWSRFMPCLAKVKQKIADGVIGDIQYITSTIGFAFQHRDTNRLYDPKLGGGALLDLGLYPIALSQAILGEEPSVIQAMGNVSEKQVDETTIVNMQYPSGRYSQFTCSASGHCPNSMTIVGTDGNIVLPAMFWDTDQAQVFDLEGLVETIDFPHAVNGFEYQIEESMRCIDAGKHYSDLMTHDESIGIIKIMDQVRSQIGLQFCAEIEAI</sequence>
<comment type="caution">
    <text evidence="6">The sequence shown here is derived from an EMBL/GenBank/DDBJ whole genome shotgun (WGS) entry which is preliminary data.</text>
</comment>
<dbReference type="Pfam" id="PF22725">
    <property type="entry name" value="GFO_IDH_MocA_C3"/>
    <property type="match status" value="1"/>
</dbReference>
<evidence type="ECO:0000256" key="1">
    <source>
        <dbReference type="ARBA" id="ARBA00010928"/>
    </source>
</evidence>
<keyword evidence="7" id="KW-1185">Reference proteome</keyword>
<dbReference type="PANTHER" id="PTHR22604">
    <property type="entry name" value="OXIDOREDUCTASES"/>
    <property type="match status" value="1"/>
</dbReference>
<gene>
    <name evidence="6" type="ORF">L0668_08960</name>
</gene>
<evidence type="ECO:0000259" key="4">
    <source>
        <dbReference type="Pfam" id="PF01408"/>
    </source>
</evidence>
<evidence type="ECO:0000256" key="2">
    <source>
        <dbReference type="ARBA" id="ARBA00022729"/>
    </source>
</evidence>
<keyword evidence="2" id="KW-0732">Signal</keyword>
<protein>
    <submittedName>
        <fullName evidence="6">Gfo/Idh/MocA family oxidoreductase</fullName>
    </submittedName>
</protein>
<name>A0ABS9D884_9ALTE</name>
<dbReference type="Proteomes" id="UP001521137">
    <property type="component" value="Unassembled WGS sequence"/>
</dbReference>
<dbReference type="InterPro" id="IPR036291">
    <property type="entry name" value="NAD(P)-bd_dom_sf"/>
</dbReference>
<keyword evidence="3" id="KW-0560">Oxidoreductase</keyword>
<dbReference type="SUPFAM" id="SSF55347">
    <property type="entry name" value="Glyceraldehyde-3-phosphate dehydrogenase-like, C-terminal domain"/>
    <property type="match status" value="1"/>
</dbReference>
<accession>A0ABS9D884</accession>
<dbReference type="InterPro" id="IPR050984">
    <property type="entry name" value="Gfo/Idh/MocA_domain"/>
</dbReference>
<dbReference type="InterPro" id="IPR000683">
    <property type="entry name" value="Gfo/Idh/MocA-like_OxRdtase_N"/>
</dbReference>
<dbReference type="Gene3D" id="3.40.50.720">
    <property type="entry name" value="NAD(P)-binding Rossmann-like Domain"/>
    <property type="match status" value="1"/>
</dbReference>
<dbReference type="RefSeq" id="WP_235311904.1">
    <property type="nucleotide sequence ID" value="NZ_JAKGAS010000004.1"/>
</dbReference>
<evidence type="ECO:0000313" key="7">
    <source>
        <dbReference type="Proteomes" id="UP001521137"/>
    </source>
</evidence>